<keyword evidence="2" id="KW-1185">Reference proteome</keyword>
<dbReference type="RefSeq" id="WP_155216855.1">
    <property type="nucleotide sequence ID" value="NZ_WNHB01000004.1"/>
</dbReference>
<reference evidence="1 2" key="1">
    <citation type="submission" date="2019-11" db="EMBL/GenBank/DDBJ databases">
        <title>Terrilactibacillus tamarindus sp. nov. BCM23-1 isolated from bark of Tamarindus indica.</title>
        <authorList>
            <person name="Kingkaew E."/>
            <person name="Tanasupawat S."/>
        </authorList>
    </citation>
    <scope>NUCLEOTIDE SEQUENCE [LARGE SCALE GENOMIC DNA]</scope>
    <source>
        <strain evidence="1 2">BCM23-1</strain>
    </source>
</reference>
<accession>A0A6N8CM29</accession>
<dbReference type="Proteomes" id="UP000440978">
    <property type="component" value="Unassembled WGS sequence"/>
</dbReference>
<evidence type="ECO:0000313" key="2">
    <source>
        <dbReference type="Proteomes" id="UP000440978"/>
    </source>
</evidence>
<dbReference type="GO" id="GO:0006508">
    <property type="term" value="P:proteolysis"/>
    <property type="evidence" value="ECO:0007669"/>
    <property type="project" value="UniProtKB-KW"/>
</dbReference>
<evidence type="ECO:0000313" key="1">
    <source>
        <dbReference type="EMBL" id="MTT31064.1"/>
    </source>
</evidence>
<proteinExistence type="predicted"/>
<dbReference type="SUPFAM" id="SSF53163">
    <property type="entry name" value="HybD-like"/>
    <property type="match status" value="1"/>
</dbReference>
<dbReference type="OrthoDB" id="9815953at2"/>
<gene>
    <name evidence="1" type="primary">yyaC</name>
    <name evidence="1" type="ORF">GMB86_03420</name>
</gene>
<dbReference type="InterPro" id="IPR023430">
    <property type="entry name" value="Pept_HybD-like_dom_sf"/>
</dbReference>
<dbReference type="AlphaFoldDB" id="A0A6N8CM29"/>
<keyword evidence="1" id="KW-0378">Hydrolase</keyword>
<dbReference type="EMBL" id="WNHB01000004">
    <property type="protein sequence ID" value="MTT31064.1"/>
    <property type="molecule type" value="Genomic_DNA"/>
</dbReference>
<dbReference type="GO" id="GO:0008233">
    <property type="term" value="F:peptidase activity"/>
    <property type="evidence" value="ECO:0007669"/>
    <property type="project" value="UniProtKB-KW"/>
</dbReference>
<sequence length="201" mass="22118">MNLNPKWQKNNVNRVHYKDYGSHFTIVKLIKELLPSIDKHIVVVCIGTDRSTGDALGPIVGTNLSELNIPNTSVLGTLEHPVHAVNLEETLAYITNQFDSPFVIGIDACLGKYKSIGMIGISDGPVLPGAGVNKKLLPVGDMNITGIVNVSGYMEYFVLQNTRLNLVMEMAKVISDSVYLAISQHSKHRYLTKVHINKASY</sequence>
<keyword evidence="1" id="KW-0645">Protease</keyword>
<protein>
    <submittedName>
        <fullName evidence="1">Spore protease YyaC</fullName>
    </submittedName>
</protein>
<dbReference type="InterPro" id="IPR009665">
    <property type="entry name" value="YyaC"/>
</dbReference>
<dbReference type="NCBIfam" id="TIGR02841">
    <property type="entry name" value="spore_YyaC"/>
    <property type="match status" value="1"/>
</dbReference>
<name>A0A6N8CM29_9BACI</name>
<organism evidence="1 2">
    <name type="scientific">Terrilactibacillus tamarindi</name>
    <dbReference type="NCBI Taxonomy" id="2599694"/>
    <lineage>
        <taxon>Bacteria</taxon>
        <taxon>Bacillati</taxon>
        <taxon>Bacillota</taxon>
        <taxon>Bacilli</taxon>
        <taxon>Bacillales</taxon>
        <taxon>Bacillaceae</taxon>
        <taxon>Terrilactibacillus</taxon>
    </lineage>
</organism>
<dbReference type="Pfam" id="PF06866">
    <property type="entry name" value="DUF1256"/>
    <property type="match status" value="1"/>
</dbReference>
<comment type="caution">
    <text evidence="1">The sequence shown here is derived from an EMBL/GenBank/DDBJ whole genome shotgun (WGS) entry which is preliminary data.</text>
</comment>